<keyword evidence="1" id="KW-0245">EGF-like domain</keyword>
<gene>
    <name evidence="4" type="ORF">BSL78_04547</name>
</gene>
<dbReference type="Proteomes" id="UP000230750">
    <property type="component" value="Unassembled WGS sequence"/>
</dbReference>
<organism evidence="4 5">
    <name type="scientific">Stichopus japonicus</name>
    <name type="common">Sea cucumber</name>
    <dbReference type="NCBI Taxonomy" id="307972"/>
    <lineage>
        <taxon>Eukaryota</taxon>
        <taxon>Metazoa</taxon>
        <taxon>Echinodermata</taxon>
        <taxon>Eleutherozoa</taxon>
        <taxon>Echinozoa</taxon>
        <taxon>Holothuroidea</taxon>
        <taxon>Aspidochirotacea</taxon>
        <taxon>Aspidochirotida</taxon>
        <taxon>Stichopodidae</taxon>
        <taxon>Apostichopus</taxon>
    </lineage>
</organism>
<feature type="domain" description="Fibrinogen C-terminal" evidence="3">
    <location>
        <begin position="12"/>
        <end position="149"/>
    </location>
</feature>
<evidence type="ECO:0000313" key="4">
    <source>
        <dbReference type="EMBL" id="PIK58523.1"/>
    </source>
</evidence>
<dbReference type="InterPro" id="IPR036056">
    <property type="entry name" value="Fibrinogen-like_C"/>
</dbReference>
<dbReference type="CDD" id="cd19941">
    <property type="entry name" value="TIL"/>
    <property type="match status" value="1"/>
</dbReference>
<evidence type="ECO:0000259" key="3">
    <source>
        <dbReference type="PROSITE" id="PS51406"/>
    </source>
</evidence>
<keyword evidence="5" id="KW-1185">Reference proteome</keyword>
<feature type="domain" description="EGF-like" evidence="2">
    <location>
        <begin position="241"/>
        <end position="279"/>
    </location>
</feature>
<dbReference type="InterPro" id="IPR002181">
    <property type="entry name" value="Fibrinogen_a/b/g_C_dom"/>
</dbReference>
<accession>A0A2G8LE58</accession>
<dbReference type="Pfam" id="PF12714">
    <property type="entry name" value="TILa"/>
    <property type="match status" value="1"/>
</dbReference>
<dbReference type="AlphaFoldDB" id="A0A2G8LE58"/>
<reference evidence="4 5" key="1">
    <citation type="journal article" date="2017" name="PLoS Biol.">
        <title>The sea cucumber genome provides insights into morphological evolution and visceral regeneration.</title>
        <authorList>
            <person name="Zhang X."/>
            <person name="Sun L."/>
            <person name="Yuan J."/>
            <person name="Sun Y."/>
            <person name="Gao Y."/>
            <person name="Zhang L."/>
            <person name="Li S."/>
            <person name="Dai H."/>
            <person name="Hamel J.F."/>
            <person name="Liu C."/>
            <person name="Yu Y."/>
            <person name="Liu S."/>
            <person name="Lin W."/>
            <person name="Guo K."/>
            <person name="Jin S."/>
            <person name="Xu P."/>
            <person name="Storey K.B."/>
            <person name="Huan P."/>
            <person name="Zhang T."/>
            <person name="Zhou Y."/>
            <person name="Zhang J."/>
            <person name="Lin C."/>
            <person name="Li X."/>
            <person name="Xing L."/>
            <person name="Huo D."/>
            <person name="Sun M."/>
            <person name="Wang L."/>
            <person name="Mercier A."/>
            <person name="Li F."/>
            <person name="Yang H."/>
            <person name="Xiang J."/>
        </authorList>
    </citation>
    <scope>NUCLEOTIDE SEQUENCE [LARGE SCALE GENOMIC DNA]</scope>
    <source>
        <strain evidence="4">Shaxun</strain>
        <tissue evidence="4">Muscle</tissue>
    </source>
</reference>
<name>A0A2G8LE58_STIJA</name>
<dbReference type="CDD" id="cd00087">
    <property type="entry name" value="FReD"/>
    <property type="match status" value="1"/>
</dbReference>
<dbReference type="PROSITE" id="PS51406">
    <property type="entry name" value="FIBRINOGEN_C_2"/>
    <property type="match status" value="2"/>
</dbReference>
<evidence type="ECO:0000313" key="5">
    <source>
        <dbReference type="Proteomes" id="UP000230750"/>
    </source>
</evidence>
<dbReference type="OrthoDB" id="10395518at2759"/>
<dbReference type="InterPro" id="IPR036084">
    <property type="entry name" value="Ser_inhib-like_sf"/>
</dbReference>
<dbReference type="EMBL" id="MRZV01000110">
    <property type="protein sequence ID" value="PIK58523.1"/>
    <property type="molecule type" value="Genomic_DNA"/>
</dbReference>
<dbReference type="PANTHER" id="PTHR19143">
    <property type="entry name" value="FIBRINOGEN/TENASCIN/ANGIOPOEITIN"/>
    <property type="match status" value="1"/>
</dbReference>
<evidence type="ECO:0000256" key="1">
    <source>
        <dbReference type="PROSITE-ProRule" id="PRU00076"/>
    </source>
</evidence>
<evidence type="ECO:0000259" key="2">
    <source>
        <dbReference type="PROSITE" id="PS50026"/>
    </source>
</evidence>
<dbReference type="SUPFAM" id="SSF57567">
    <property type="entry name" value="Serine protease inhibitors"/>
    <property type="match status" value="1"/>
</dbReference>
<dbReference type="Gene3D" id="3.90.215.10">
    <property type="entry name" value="Gamma Fibrinogen, chain A, domain 1"/>
    <property type="match status" value="2"/>
</dbReference>
<comment type="caution">
    <text evidence="4">The sequence shown here is derived from an EMBL/GenBank/DDBJ whole genome shotgun (WGS) entry which is preliminary data.</text>
</comment>
<dbReference type="Pfam" id="PF00147">
    <property type="entry name" value="Fibrinogen_C"/>
    <property type="match status" value="2"/>
</dbReference>
<dbReference type="Gene3D" id="2.10.25.10">
    <property type="entry name" value="Laminin"/>
    <property type="match status" value="1"/>
</dbReference>
<proteinExistence type="predicted"/>
<dbReference type="NCBIfam" id="NF040941">
    <property type="entry name" value="GGGWT_bact"/>
    <property type="match status" value="1"/>
</dbReference>
<comment type="caution">
    <text evidence="1">Lacks conserved residue(s) required for the propagation of feature annotation.</text>
</comment>
<dbReference type="SUPFAM" id="SSF56496">
    <property type="entry name" value="Fibrinogen C-terminal domain-like"/>
    <property type="match status" value="2"/>
</dbReference>
<dbReference type="GO" id="GO:0005615">
    <property type="term" value="C:extracellular space"/>
    <property type="evidence" value="ECO:0007669"/>
    <property type="project" value="TreeGrafter"/>
</dbReference>
<dbReference type="InterPro" id="IPR050373">
    <property type="entry name" value="Fibrinogen_C-term_domain"/>
</dbReference>
<dbReference type="InterPro" id="IPR014716">
    <property type="entry name" value="Fibrinogen_a/b/g_C_1"/>
</dbReference>
<feature type="domain" description="Fibrinogen C-terminal" evidence="3">
    <location>
        <begin position="276"/>
        <end position="518"/>
    </location>
</feature>
<sequence>MSYIILAHYFFYQRSEYPKDCRDVQSQCSTSNYSGVYIIKPDGFEEPFEVYCNNDVGGGGWTVIQRRDSSSVNFNKSWSQYKEGFGFLSTNFWLGNEKLSYLTNQADYELRVDIELSNGASFYITYSRFRITDEWGQYTITHIGEIESNSDTLIATCPTNMIYRTYSCQATCEDPNGQSGCNSDSVGSEGCTCLAGFLMQGSDCISASECGCFVTEANLVIPSGQTNVNDDCTQNCSCNNNQVICEDYTCSTNAVCDVKNEVRQCYCNEGYEGDGETCESLYTDCQDVYDAGQRQDGVYKIMPTGWPGLPFDVNCKMENGGGWTVFQRRTDGSTSFYQNWAAYKEGFADSRNLWLGNEKLHYLTNQKNYKLRFEITTSSGSAKYAEYPEFQIDSESSNYTMNKLADRSSGSTGRYLFNSRGKQFSTYDRDNDACGHFHCAEKHRSGWWHVNYSYYCASCYYGSSYCNNFRYGSGNCDSYCTYDNLNGDYNGGNGGKIFSDYSNNCNVRSVEMKIRPSS</sequence>
<dbReference type="InterPro" id="IPR000742">
    <property type="entry name" value="EGF"/>
</dbReference>
<dbReference type="SMART" id="SM00186">
    <property type="entry name" value="FBG"/>
    <property type="match status" value="2"/>
</dbReference>
<dbReference type="PROSITE" id="PS01186">
    <property type="entry name" value="EGF_2"/>
    <property type="match status" value="1"/>
</dbReference>
<dbReference type="PROSITE" id="PS50026">
    <property type="entry name" value="EGF_3"/>
    <property type="match status" value="1"/>
</dbReference>
<dbReference type="InterPro" id="IPR025615">
    <property type="entry name" value="TILa_dom"/>
</dbReference>
<protein>
    <submittedName>
        <fullName evidence="4">Putative techylectin-5B-like</fullName>
    </submittedName>
</protein>